<name>A0A4U3MJG9_9ACTN</name>
<evidence type="ECO:0000313" key="1">
    <source>
        <dbReference type="EMBL" id="TKK89545.1"/>
    </source>
</evidence>
<keyword evidence="2" id="KW-1185">Reference proteome</keyword>
<dbReference type="Proteomes" id="UP000308705">
    <property type="component" value="Unassembled WGS sequence"/>
</dbReference>
<dbReference type="NCBIfam" id="NF033482">
    <property type="entry name" value="RiPP_thiocil"/>
    <property type="match status" value="1"/>
</dbReference>
<protein>
    <submittedName>
        <fullName evidence="1">Thiocillin family RiPP</fullName>
    </submittedName>
</protein>
<evidence type="ECO:0000313" key="2">
    <source>
        <dbReference type="Proteomes" id="UP000308705"/>
    </source>
</evidence>
<dbReference type="GO" id="GO:0003824">
    <property type="term" value="F:catalytic activity"/>
    <property type="evidence" value="ECO:0007669"/>
    <property type="project" value="InterPro"/>
</dbReference>
<dbReference type="EMBL" id="SZQA01000006">
    <property type="protein sequence ID" value="TKK89545.1"/>
    <property type="molecule type" value="Genomic_DNA"/>
</dbReference>
<reference evidence="1 2" key="1">
    <citation type="submission" date="2019-04" db="EMBL/GenBank/DDBJ databases">
        <title>Herbidospora sp. NEAU-GS14.nov., a novel actinomycete isolated from soil.</title>
        <authorList>
            <person name="Han L."/>
        </authorList>
    </citation>
    <scope>NUCLEOTIDE SEQUENCE [LARGE SCALE GENOMIC DNA]</scope>
    <source>
        <strain evidence="1 2">NEAU-GS14</strain>
    </source>
</reference>
<dbReference type="InterPro" id="IPR036648">
    <property type="entry name" value="CN_Hdrase_a/SCN_Hdrase_g_sf"/>
</dbReference>
<organism evidence="1 2">
    <name type="scientific">Herbidospora galbida</name>
    <dbReference type="NCBI Taxonomy" id="2575442"/>
    <lineage>
        <taxon>Bacteria</taxon>
        <taxon>Bacillati</taxon>
        <taxon>Actinomycetota</taxon>
        <taxon>Actinomycetes</taxon>
        <taxon>Streptosporangiales</taxon>
        <taxon>Streptosporangiaceae</taxon>
        <taxon>Herbidospora</taxon>
    </lineage>
</organism>
<dbReference type="SUPFAM" id="SSF56209">
    <property type="entry name" value="Nitrile hydratase alpha chain"/>
    <property type="match status" value="1"/>
</dbReference>
<dbReference type="OrthoDB" id="528553at2"/>
<dbReference type="InterPro" id="IPR049803">
    <property type="entry name" value="RiPP_thiocil-like"/>
</dbReference>
<accession>A0A4U3MJG9</accession>
<dbReference type="Gene3D" id="3.90.330.10">
    <property type="entry name" value="Nitrile hydratase alpha /Thiocyanate hydrolase gamma"/>
    <property type="match status" value="1"/>
</dbReference>
<sequence>MPAATPAESPKRRSAPMAESIYVLGDEDRQKFARLIAAAWSDEDVKTRFEAEPRAVLAEYGVVIPEGIPTPPLPARPEGEFSVEELEMAAGAQAEGTAGTAGTLGTIGGCFGTAGTYGSAAAAM</sequence>
<gene>
    <name evidence="1" type="ORF">FDA94_09140</name>
</gene>
<proteinExistence type="predicted"/>
<comment type="caution">
    <text evidence="1">The sequence shown here is derived from an EMBL/GenBank/DDBJ whole genome shotgun (WGS) entry which is preliminary data.</text>
</comment>
<dbReference type="AlphaFoldDB" id="A0A4U3MJG9"/>
<dbReference type="GO" id="GO:0046914">
    <property type="term" value="F:transition metal ion binding"/>
    <property type="evidence" value="ECO:0007669"/>
    <property type="project" value="InterPro"/>
</dbReference>